<evidence type="ECO:0000256" key="3">
    <source>
        <dbReference type="ARBA" id="ARBA00022833"/>
    </source>
</evidence>
<dbReference type="KEGG" id="sand:H3309_14795"/>
<dbReference type="GO" id="GO:0046872">
    <property type="term" value="F:metal ion binding"/>
    <property type="evidence" value="ECO:0007669"/>
    <property type="project" value="UniProtKB-KW"/>
</dbReference>
<keyword evidence="3" id="KW-0862">Zinc</keyword>
<dbReference type="InterPro" id="IPR049874">
    <property type="entry name" value="ROK_cs"/>
</dbReference>
<dbReference type="SUPFAM" id="SSF53067">
    <property type="entry name" value="Actin-like ATPase domain"/>
    <property type="match status" value="1"/>
</dbReference>
<keyword evidence="8" id="KW-1185">Reference proteome</keyword>
<comment type="cofactor">
    <cofactor evidence="1">
        <name>Mg(2+)</name>
        <dbReference type="ChEBI" id="CHEBI:18420"/>
    </cofactor>
</comment>
<dbReference type="Proteomes" id="UP000515292">
    <property type="component" value="Chromosome"/>
</dbReference>
<dbReference type="InterPro" id="IPR000600">
    <property type="entry name" value="ROK"/>
</dbReference>
<dbReference type="PROSITE" id="PS01125">
    <property type="entry name" value="ROK"/>
    <property type="match status" value="1"/>
</dbReference>
<dbReference type="EMBL" id="CP059851">
    <property type="protein sequence ID" value="QMW22565.1"/>
    <property type="molecule type" value="Genomic_DNA"/>
</dbReference>
<dbReference type="Gene3D" id="3.30.420.40">
    <property type="match status" value="2"/>
</dbReference>
<evidence type="ECO:0000256" key="2">
    <source>
        <dbReference type="ARBA" id="ARBA00022723"/>
    </source>
</evidence>
<dbReference type="InterPro" id="IPR051804">
    <property type="entry name" value="Carb_Metab_Reg_Kinase/Isom"/>
</dbReference>
<evidence type="ECO:0000256" key="5">
    <source>
        <dbReference type="ARBA" id="ARBA00038887"/>
    </source>
</evidence>
<gene>
    <name evidence="7" type="ORF">H3309_14795</name>
</gene>
<evidence type="ECO:0000256" key="6">
    <source>
        <dbReference type="ARBA" id="ARBA00048451"/>
    </source>
</evidence>
<reference evidence="7 8" key="1">
    <citation type="submission" date="2020-07" db="EMBL/GenBank/DDBJ databases">
        <title>Complete genome sequence for Sandaracinobacter sp. M6.</title>
        <authorList>
            <person name="Tang Y."/>
            <person name="Liu Q."/>
            <person name="Guo Z."/>
            <person name="Lei P."/>
            <person name="Huang B."/>
        </authorList>
    </citation>
    <scope>NUCLEOTIDE SEQUENCE [LARGE SCALE GENOMIC DNA]</scope>
    <source>
        <strain evidence="7 8">M6</strain>
    </source>
</reference>
<dbReference type="Pfam" id="PF00480">
    <property type="entry name" value="ROK"/>
    <property type="match status" value="1"/>
</dbReference>
<dbReference type="PANTHER" id="PTHR42742:SF3">
    <property type="entry name" value="FRUCTOKINASE"/>
    <property type="match status" value="1"/>
</dbReference>
<dbReference type="CDD" id="cd24067">
    <property type="entry name" value="ASKHA_NBD_ROK_BsFRK-like"/>
    <property type="match status" value="1"/>
</dbReference>
<comment type="catalytic activity">
    <reaction evidence="6">
        <text>D-fructose + ATP = D-fructose 6-phosphate + ADP + H(+)</text>
        <dbReference type="Rhea" id="RHEA:16125"/>
        <dbReference type="ChEBI" id="CHEBI:15378"/>
        <dbReference type="ChEBI" id="CHEBI:30616"/>
        <dbReference type="ChEBI" id="CHEBI:37721"/>
        <dbReference type="ChEBI" id="CHEBI:61527"/>
        <dbReference type="ChEBI" id="CHEBI:456216"/>
        <dbReference type="EC" id="2.7.1.4"/>
    </reaction>
</comment>
<dbReference type="AlphaFoldDB" id="A0A7G5IGS3"/>
<protein>
    <recommendedName>
        <fullName evidence="5">fructokinase</fullName>
        <ecNumber evidence="5">2.7.1.4</ecNumber>
    </recommendedName>
</protein>
<dbReference type="PANTHER" id="PTHR42742">
    <property type="entry name" value="TRANSCRIPTIONAL REPRESSOR MPRA"/>
    <property type="match status" value="1"/>
</dbReference>
<proteinExistence type="predicted"/>
<evidence type="ECO:0000256" key="1">
    <source>
        <dbReference type="ARBA" id="ARBA00001946"/>
    </source>
</evidence>
<organism evidence="7 8">
    <name type="scientific">Sandaracinobacteroides saxicola</name>
    <dbReference type="NCBI Taxonomy" id="2759707"/>
    <lineage>
        <taxon>Bacteria</taxon>
        <taxon>Pseudomonadati</taxon>
        <taxon>Pseudomonadota</taxon>
        <taxon>Alphaproteobacteria</taxon>
        <taxon>Sphingomonadales</taxon>
        <taxon>Sphingosinicellaceae</taxon>
        <taxon>Sandaracinobacteroides</taxon>
    </lineage>
</organism>
<dbReference type="InterPro" id="IPR043129">
    <property type="entry name" value="ATPase_NBD"/>
</dbReference>
<dbReference type="EC" id="2.7.1.4" evidence="5"/>
<keyword evidence="2" id="KW-0479">Metal-binding</keyword>
<evidence type="ECO:0000313" key="8">
    <source>
        <dbReference type="Proteomes" id="UP000515292"/>
    </source>
</evidence>
<name>A0A7G5IGS3_9SPHN</name>
<dbReference type="GO" id="GO:0008865">
    <property type="term" value="F:fructokinase activity"/>
    <property type="evidence" value="ECO:0007669"/>
    <property type="project" value="UniProtKB-EC"/>
</dbReference>
<sequence length="301" mass="30502">MAGARFGGVELGGTKALALISDGATILDQCRLPTTAPDRLLPPLAAWLAARHAEHPLASLGIASFGPLRLDPAAADFGHMLPTPKPGWSDADIRGGLAGWFDGPVALDTDVNGAALAEGQWGAARGCAVHAYLTIGTGLGGGIVVNGAPLHGLLHPELGHVRVSRPAGASFKGICPFHGDCLEGLIAGPALAARTGLPGEALPPDHPVWAEVCDELADLLATLLLTVSAQRILIGGGVGLALGSRMKRLRAAVADRLGGYLPGIDASSLETIIMPPALGDRAGPLGAIALAKRVFTAETFG</sequence>
<keyword evidence="4" id="KW-0460">Magnesium</keyword>
<evidence type="ECO:0000313" key="7">
    <source>
        <dbReference type="EMBL" id="QMW22565.1"/>
    </source>
</evidence>
<dbReference type="RefSeq" id="WP_182295570.1">
    <property type="nucleotide sequence ID" value="NZ_CP059851.1"/>
</dbReference>
<accession>A0A7G5IGS3</accession>
<evidence type="ECO:0000256" key="4">
    <source>
        <dbReference type="ARBA" id="ARBA00022842"/>
    </source>
</evidence>